<dbReference type="AlphaFoldDB" id="A0ABC9NB84"/>
<dbReference type="EMBL" id="AAYH02000044">
    <property type="protein sequence ID" value="EDO53854.1"/>
    <property type="molecule type" value="Genomic_DNA"/>
</dbReference>
<accession>A0ABC9NB84</accession>
<name>A0ABC9NB84_BACUC</name>
<keyword evidence="3" id="KW-1185">Reference proteome</keyword>
<protein>
    <submittedName>
        <fullName evidence="1">Uncharacterized protein</fullName>
    </submittedName>
</protein>
<reference evidence="1 3" key="1">
    <citation type="submission" date="2007-06" db="EMBL/GenBank/DDBJ databases">
        <authorList>
            <person name="Fulton L."/>
            <person name="Clifton S."/>
            <person name="Fulton B."/>
            <person name="Xu J."/>
            <person name="Minx P."/>
            <person name="Pepin K.H."/>
            <person name="Johnson M."/>
            <person name="Thiruvilangam P."/>
            <person name="Bhonagiri V."/>
            <person name="Nash W.E."/>
            <person name="Mardis E.R."/>
            <person name="Wilson R.K."/>
        </authorList>
    </citation>
    <scope>NUCLEOTIDE SEQUENCE [LARGE SCALE GENOMIC DNA]</scope>
    <source>
        <strain evidence="1">ATCC 8492</strain>
        <strain evidence="3">ATCC 8492 / DSM 6597 / CCUG 4942 / CIP 103695 / JCM 5828 / KCTC 5204 / NCTC 13054 / VPI 0061</strain>
    </source>
</reference>
<sequence length="38" mass="4635">MRQLNYLFRTLEFKKSIFTYLYKISIDGSFVLPRYDAP</sequence>
<reference evidence="1" key="3">
    <citation type="submission" date="2013-11" db="EMBL/GenBank/DDBJ databases">
        <title>Draft genome sequence of Bacteroides uniformis (ATCC 8492).</title>
        <authorList>
            <person name="Sudarsanam P."/>
            <person name="Ley R."/>
            <person name="Guruge J."/>
            <person name="Turnbaugh P.J."/>
            <person name="Mahowald M."/>
            <person name="Liep D."/>
            <person name="Gordon J."/>
        </authorList>
    </citation>
    <scope>NUCLEOTIDE SEQUENCE</scope>
    <source>
        <strain evidence="1">ATCC 8492</strain>
    </source>
</reference>
<comment type="caution">
    <text evidence="1">The sequence shown here is derived from an EMBL/GenBank/DDBJ whole genome shotgun (WGS) entry which is preliminary data.</text>
</comment>
<evidence type="ECO:0000313" key="3">
    <source>
        <dbReference type="Proteomes" id="UP000004110"/>
    </source>
</evidence>
<dbReference type="Proteomes" id="UP000004110">
    <property type="component" value="Unassembled WGS sequence"/>
</dbReference>
<organism evidence="1 3">
    <name type="scientific">Bacteroides uniformis (strain ATCC 8492 / DSM 6597 / CCUG 4942 / CIP 103695 / JCM 5828 / KCTC 5204 / NCTC 13054 / VPI 0061)</name>
    <dbReference type="NCBI Taxonomy" id="411479"/>
    <lineage>
        <taxon>Bacteria</taxon>
        <taxon>Pseudomonadati</taxon>
        <taxon>Bacteroidota</taxon>
        <taxon>Bacteroidia</taxon>
        <taxon>Bacteroidales</taxon>
        <taxon>Bacteroidaceae</taxon>
        <taxon>Bacteroides</taxon>
    </lineage>
</organism>
<reference evidence="3" key="2">
    <citation type="submission" date="2007-07" db="EMBL/GenBank/DDBJ databases">
        <title>Draft genome sequence of Bacteroides uniformis (ATCC 8492).</title>
        <authorList>
            <person name="Sudarsanam P."/>
            <person name="Ley R."/>
            <person name="Guruge J."/>
            <person name="Turnbaugh P.J."/>
            <person name="Mahowald M."/>
            <person name="Liep D."/>
            <person name="Gordon J."/>
        </authorList>
    </citation>
    <scope>NUCLEOTIDE SEQUENCE [LARGE SCALE GENOMIC DNA]</scope>
    <source>
        <strain evidence="2">ATCC 8492</strain>
        <strain evidence="3">ATCC 8492 / DSM 6597 / CCUG 4942 / CIP 103695 / JCM 5828 / KCTC 5204 / NCTC 13054 / VPI 0061</strain>
    </source>
</reference>
<gene>
    <name evidence="2" type="ORF">BACUNI_00742</name>
    <name evidence="1" type="ORF">BACUNI_02474</name>
</gene>
<dbReference type="EMBL" id="AAYH02000037">
    <property type="protein sequence ID" value="EDO55437.1"/>
    <property type="molecule type" value="Genomic_DNA"/>
</dbReference>
<evidence type="ECO:0000313" key="1">
    <source>
        <dbReference type="EMBL" id="EDO53854.1"/>
    </source>
</evidence>
<proteinExistence type="predicted"/>
<evidence type="ECO:0000313" key="2">
    <source>
        <dbReference type="EMBL" id="EDO55437.1"/>
    </source>
</evidence>